<evidence type="ECO:0000259" key="1">
    <source>
        <dbReference type="Pfam" id="PF01609"/>
    </source>
</evidence>
<dbReference type="GO" id="GO:0003677">
    <property type="term" value="F:DNA binding"/>
    <property type="evidence" value="ECO:0007669"/>
    <property type="project" value="InterPro"/>
</dbReference>
<dbReference type="EMBL" id="PGTN01000386">
    <property type="protein sequence ID" value="PJF46200.1"/>
    <property type="molecule type" value="Genomic_DNA"/>
</dbReference>
<sequence length="57" mass="6747">MRKVAIPQDAKRYRLHNVIERTFYRIKDFRGIAARYDKTARNFLAVVCLVSAITYRA</sequence>
<name>A0A2M8Q8W5_9CHLR</name>
<organism evidence="2 3">
    <name type="scientific">Candidatus Thermofonsia Clade 3 bacterium</name>
    <dbReference type="NCBI Taxonomy" id="2364212"/>
    <lineage>
        <taxon>Bacteria</taxon>
        <taxon>Bacillati</taxon>
        <taxon>Chloroflexota</taxon>
        <taxon>Candidatus Thermofontia</taxon>
        <taxon>Candidatus Thermofonsia Clade 3</taxon>
    </lineage>
</organism>
<comment type="caution">
    <text evidence="2">The sequence shown here is derived from an EMBL/GenBank/DDBJ whole genome shotgun (WGS) entry which is preliminary data.</text>
</comment>
<reference evidence="2 3" key="1">
    <citation type="submission" date="2017-11" db="EMBL/GenBank/DDBJ databases">
        <title>Evolution of Phototrophy in the Chloroflexi Phylum Driven by Horizontal Gene Transfer.</title>
        <authorList>
            <person name="Ward L.M."/>
            <person name="Hemp J."/>
            <person name="Shih P.M."/>
            <person name="Mcglynn S.E."/>
            <person name="Fischer W."/>
        </authorList>
    </citation>
    <scope>NUCLEOTIDE SEQUENCE [LARGE SCALE GENOMIC DNA]</scope>
    <source>
        <strain evidence="2">JP3_7</strain>
    </source>
</reference>
<dbReference type="GO" id="GO:0006313">
    <property type="term" value="P:DNA transposition"/>
    <property type="evidence" value="ECO:0007669"/>
    <property type="project" value="InterPro"/>
</dbReference>
<proteinExistence type="predicted"/>
<dbReference type="Pfam" id="PF01609">
    <property type="entry name" value="DDE_Tnp_1"/>
    <property type="match status" value="1"/>
</dbReference>
<dbReference type="InterPro" id="IPR002559">
    <property type="entry name" value="Transposase_11"/>
</dbReference>
<accession>A0A2M8Q8W5</accession>
<evidence type="ECO:0000313" key="3">
    <source>
        <dbReference type="Proteomes" id="UP000230790"/>
    </source>
</evidence>
<dbReference type="AlphaFoldDB" id="A0A2M8Q8W5"/>
<dbReference type="GO" id="GO:0004803">
    <property type="term" value="F:transposase activity"/>
    <property type="evidence" value="ECO:0007669"/>
    <property type="project" value="InterPro"/>
</dbReference>
<dbReference type="Proteomes" id="UP000230790">
    <property type="component" value="Unassembled WGS sequence"/>
</dbReference>
<feature type="domain" description="Transposase IS4-like" evidence="1">
    <location>
        <begin position="8"/>
        <end position="52"/>
    </location>
</feature>
<evidence type="ECO:0000313" key="2">
    <source>
        <dbReference type="EMBL" id="PJF46200.1"/>
    </source>
</evidence>
<gene>
    <name evidence="2" type="ORF">CUN48_15015</name>
</gene>
<protein>
    <recommendedName>
        <fullName evidence="1">Transposase IS4-like domain-containing protein</fullName>
    </recommendedName>
</protein>